<keyword evidence="7" id="KW-0233">DNA recombination</keyword>
<feature type="region of interest" description="Disordered" evidence="12">
    <location>
        <begin position="1130"/>
        <end position="1326"/>
    </location>
</feature>
<dbReference type="CDD" id="cd18288">
    <property type="entry name" value="BTB_POZ_BTBD12_SLX4"/>
    <property type="match status" value="1"/>
</dbReference>
<dbReference type="PROSITE" id="PS51908">
    <property type="entry name" value="ZF_UBZ4"/>
    <property type="match status" value="2"/>
</dbReference>
<feature type="compositionally biased region" description="Low complexity" evidence="12">
    <location>
        <begin position="1262"/>
        <end position="1271"/>
    </location>
</feature>
<evidence type="ECO:0000256" key="1">
    <source>
        <dbReference type="ARBA" id="ARBA00004123"/>
    </source>
</evidence>
<dbReference type="SMART" id="SM00225">
    <property type="entry name" value="BTB"/>
    <property type="match status" value="1"/>
</dbReference>
<feature type="compositionally biased region" description="Polar residues" evidence="12">
    <location>
        <begin position="1137"/>
        <end position="1147"/>
    </location>
</feature>
<evidence type="ECO:0000256" key="12">
    <source>
        <dbReference type="SAM" id="MobiDB-lite"/>
    </source>
</evidence>
<evidence type="ECO:0000256" key="11">
    <source>
        <dbReference type="PROSITE-ProRule" id="PRU01256"/>
    </source>
</evidence>
<dbReference type="CDD" id="cd22999">
    <property type="entry name" value="SAP_SLX4"/>
    <property type="match status" value="1"/>
</dbReference>
<feature type="compositionally biased region" description="Polar residues" evidence="12">
    <location>
        <begin position="52"/>
        <end position="62"/>
    </location>
</feature>
<evidence type="ECO:0000256" key="8">
    <source>
        <dbReference type="ARBA" id="ARBA00023204"/>
    </source>
</evidence>
<evidence type="ECO:0000256" key="7">
    <source>
        <dbReference type="ARBA" id="ARBA00023172"/>
    </source>
</evidence>
<keyword evidence="9" id="KW-0539">Nucleus</keyword>
<keyword evidence="16" id="KW-0540">Nuclease</keyword>
<feature type="region of interest" description="Disordered" evidence="12">
    <location>
        <begin position="18"/>
        <end position="140"/>
    </location>
</feature>
<feature type="region of interest" description="Disordered" evidence="12">
    <location>
        <begin position="1720"/>
        <end position="1754"/>
    </location>
</feature>
<dbReference type="Gene3D" id="3.30.710.10">
    <property type="entry name" value="Potassium Channel Kv1.1, Chain A"/>
    <property type="match status" value="1"/>
</dbReference>
<comment type="subcellular location">
    <subcellularLocation>
        <location evidence="1">Nucleus</location>
    </subcellularLocation>
</comment>
<feature type="region of interest" description="Disordered" evidence="12">
    <location>
        <begin position="806"/>
        <end position="1081"/>
    </location>
</feature>
<protein>
    <recommendedName>
        <fullName evidence="10">Structure-specific endonuclease subunit SLX4</fullName>
    </recommendedName>
</protein>
<evidence type="ECO:0000259" key="13">
    <source>
        <dbReference type="PROSITE" id="PS50097"/>
    </source>
</evidence>
<dbReference type="SUPFAM" id="SSF54695">
    <property type="entry name" value="POZ domain"/>
    <property type="match status" value="1"/>
</dbReference>
<feature type="domain" description="UBZ4-type" evidence="14">
    <location>
        <begin position="244"/>
        <end position="274"/>
    </location>
</feature>
<feature type="compositionally biased region" description="Polar residues" evidence="12">
    <location>
        <begin position="104"/>
        <end position="123"/>
    </location>
</feature>
<feature type="compositionally biased region" description="Polar residues" evidence="12">
    <location>
        <begin position="329"/>
        <end position="338"/>
    </location>
</feature>
<sequence length="1754" mass="190084">MMDESDDDFQELCASFFQRVKKNGPKEVSKEKKTQKASNGTQIRSKPKRTKPTASKSKTPQGPTERKTRPGRQVPRTQKHGAPKRPETEPAPPENTEGGIHTSAVFQDSVWSTQTEATMDSLSQPPPSCLIATAPSPSKPRAAELVLQRMQQFKRADPERLKRASEGCSLEAAPEENVPKGPQDVMAVNGHILHECQGSAPATSGFGPELPATESDTAVALALQQELGQEQVSAPDDSLEEKGLFFCQICQKNLSAMNVTRRQQHMNRCLDEAEKALRFPMPRIPECPICGKPFLTLKSRISHLKQCAVKMEVGPQLLLQAVRLQTAQPAGTSGTPAPSLSDGAGCLKQKGATTKKEPRKRRKVTGPEAPSEDLLVAMALSRSETEQEAVPAALRLGNAFAERTRLGAEKKTRKKKAPAPPPQLLVQDPETTGRQIEDRVAQLLSEEVELSSTPPLPASRIREEELARGSQALRPPGGAQNLLWEASALTGAGALESFYTASLVPPLVPQRPAKGLTQEPMRLPRPPKPPELGVGTPPSVGHSLQSPVPSASQRERQALQDLLELAGERLPASPCSRDLAGSGGAAGMDLSLGGLPLTGFVLPAKEKYLEEGGRASLSLGLLVADFSAMVNNPHLSDIQFQTDSGEVLYAHKFVLYARCPLLMQHVNSEGFLAEEDGDLRRQRVLLSDVSAEAAEAFLHYLYAADSVLTPQLAPDLRSLAQRFGVSELVHLCEQVPIVTEAEGGQRKEQEDEDADGRVETFRELLCSVWLGEEEGAEALLKPEGREEDREKVNEEEMEEIYEFAATQRKRLQGEKAPEPKEEGDLLREDGPVSGEILTSKQDKERPENAGQLESSGQGRDETPAKWGNTRLSTLLPPSNQALNGEEKAEVPRGGPAPPSSSSPAQGRAERQENAPLCSADDDNDLQPFSSPQAGYPELSRVMSNREEGNRTIPEREVEGFRPSAHQQAHPSRSCFPPPQPHQGRSPRQPRPRTRRPSDLPLQGTASSVASQNSSPKPKRARRLPSSREDPGQKDKECSSPSERRGKGVLIFPEKSPPMDLTWSGPGRQSSRPETSPCSVHREDEVILLLDSDEELELEQTKAKSFLNSPSEDKKVLEVSARSSELFSIIDLDAEQEPPQSQTGSQAPLPQEVEGRLGASTEEDSTMDTSWLVPATPLAGRSCDCSSQTQITGLGARPPADPLALPTPRALLENRDEPKATSKFSVIVPQTSSPRLGPPTPGSSDGRRQVCRSASSPRRRRLPFASPLAPRPILGGLADLPGQLPRCPPPPQSPAARAPMSEVVEVEDSEDEQEAASQQVICSPLLDSDPPIPAEDWCWHVEPLSPIPIDHLNLERTGPLSTSSPSSRAEGAPDSRDCRSPALLGTTPVRGSHTGRRKSREKSSGAGSPGSHQQSFLNSALWDDWNEEDQRSPEALPLPQTPRADGAQRSHKLQTPQGADQKNLPPKVPITPMPRYSIMETPVLKKELDRFGVRPLPKRQMVLKLKEIFQYTHQTLESDSEDEGQSSQLPLAAPCSQTYTTQTSKASKAAGHTQLEALPGRIPQRSKGPAKTKGPQHHKQQPGGSVSALSMSPAKEEPLDPGGDAQFPASQESTATSVDSGDSSCSSQSSSCEFGAALESTGEEEVVSASQAAVQAVATEEAVRRYIRSQPALYRKVLLYQPLELAELQAELKQQGIRVASGKLLDFLDTQCITFTTAATRKEKLGRKRRQPTGKKRGRAGRPTPRSPVSAASSL</sequence>
<feature type="compositionally biased region" description="Polar residues" evidence="12">
    <location>
        <begin position="1003"/>
        <end position="1015"/>
    </location>
</feature>
<organism evidence="15 16">
    <name type="scientific">Odocoileus virginianus</name>
    <name type="common">White-tailed deer</name>
    <dbReference type="NCBI Taxonomy" id="9874"/>
    <lineage>
        <taxon>Eukaryota</taxon>
        <taxon>Metazoa</taxon>
        <taxon>Chordata</taxon>
        <taxon>Craniata</taxon>
        <taxon>Vertebrata</taxon>
        <taxon>Euteleostomi</taxon>
        <taxon>Mammalia</taxon>
        <taxon>Eutheria</taxon>
        <taxon>Laurasiatheria</taxon>
        <taxon>Artiodactyla</taxon>
        <taxon>Ruminantia</taxon>
        <taxon>Pecora</taxon>
        <taxon>Cervidae</taxon>
        <taxon>Odocoileinae</taxon>
        <taxon>Odocoileus</taxon>
    </lineage>
</organism>
<keyword evidence="5 11" id="KW-0863">Zinc-finger</keyword>
<proteinExistence type="inferred from homology"/>
<keyword evidence="16" id="KW-0255">Endonuclease</keyword>
<evidence type="ECO:0000256" key="6">
    <source>
        <dbReference type="ARBA" id="ARBA00022833"/>
    </source>
</evidence>
<reference evidence="15" key="1">
    <citation type="journal article" date="2022" name="J. Hered.">
        <title>A De Novo Chromosome-Level Genome Assembly of the White-Tailed Deer, Odocoileus Virginianus.</title>
        <authorList>
            <person name="London E.W."/>
            <person name="Roca A.L."/>
            <person name="Novakofski J.E."/>
            <person name="Mateus-Pinilla N.E."/>
        </authorList>
    </citation>
    <scope>NUCLEOTIDE SEQUENCE [LARGE SCALE GENOMIC DNA]</scope>
</reference>
<feature type="region of interest" description="Disordered" evidence="12">
    <location>
        <begin position="329"/>
        <end position="371"/>
    </location>
</feature>
<evidence type="ECO:0000259" key="14">
    <source>
        <dbReference type="PROSITE" id="PS51908"/>
    </source>
</evidence>
<dbReference type="Pfam" id="PF09494">
    <property type="entry name" value="Slx4"/>
    <property type="match status" value="1"/>
</dbReference>
<evidence type="ECO:0000256" key="10">
    <source>
        <dbReference type="ARBA" id="ARBA00029496"/>
    </source>
</evidence>
<dbReference type="GO" id="GO:0004519">
    <property type="term" value="F:endonuclease activity"/>
    <property type="evidence" value="ECO:0007669"/>
    <property type="project" value="UniProtKB-KW"/>
</dbReference>
<keyword evidence="15" id="KW-1185">Reference proteome</keyword>
<feature type="compositionally biased region" description="Basic and acidic residues" evidence="12">
    <location>
        <begin position="24"/>
        <end position="34"/>
    </location>
</feature>
<feature type="compositionally biased region" description="Basic and acidic residues" evidence="12">
    <location>
        <begin position="943"/>
        <end position="959"/>
    </location>
</feature>
<evidence type="ECO:0000256" key="5">
    <source>
        <dbReference type="ARBA" id="ARBA00022771"/>
    </source>
</evidence>
<feature type="compositionally biased region" description="Basic and acidic residues" evidence="12">
    <location>
        <begin position="811"/>
        <end position="830"/>
    </location>
</feature>
<evidence type="ECO:0000256" key="4">
    <source>
        <dbReference type="ARBA" id="ARBA00022763"/>
    </source>
</evidence>
<evidence type="ECO:0000256" key="3">
    <source>
        <dbReference type="ARBA" id="ARBA00022723"/>
    </source>
</evidence>
<dbReference type="PANTHER" id="PTHR21541">
    <property type="entry name" value="BTB POZ DOMAIN CONTAINING 12"/>
    <property type="match status" value="1"/>
</dbReference>
<keyword evidence="4 11" id="KW-0227">DNA damage</keyword>
<dbReference type="Proteomes" id="UP001652640">
    <property type="component" value="Chromosome 33"/>
</dbReference>
<evidence type="ECO:0000256" key="2">
    <source>
        <dbReference type="ARBA" id="ARBA00006661"/>
    </source>
</evidence>
<evidence type="ECO:0000313" key="15">
    <source>
        <dbReference type="Proteomes" id="UP001652640"/>
    </source>
</evidence>
<feature type="compositionally biased region" description="Low complexity" evidence="12">
    <location>
        <begin position="1293"/>
        <end position="1302"/>
    </location>
</feature>
<feature type="compositionally biased region" description="Acidic residues" evidence="12">
    <location>
        <begin position="1303"/>
        <end position="1313"/>
    </location>
</feature>
<feature type="compositionally biased region" description="Low complexity" evidence="12">
    <location>
        <begin position="1616"/>
        <end position="1628"/>
    </location>
</feature>
<reference evidence="16" key="2">
    <citation type="submission" date="2025-08" db="UniProtKB">
        <authorList>
            <consortium name="RefSeq"/>
        </authorList>
    </citation>
    <scope>IDENTIFICATION</scope>
    <source>
        <tissue evidence="16">Tongue muscle</tissue>
    </source>
</reference>
<feature type="domain" description="UBZ4-type" evidence="14">
    <location>
        <begin position="284"/>
        <end position="312"/>
    </location>
</feature>
<evidence type="ECO:0000256" key="9">
    <source>
        <dbReference type="ARBA" id="ARBA00023242"/>
    </source>
</evidence>
<dbReference type="Pfam" id="PF00651">
    <property type="entry name" value="BTB"/>
    <property type="match status" value="1"/>
</dbReference>
<feature type="compositionally biased region" description="Basic residues" evidence="12">
    <location>
        <begin position="1567"/>
        <end position="1579"/>
    </location>
</feature>
<feature type="region of interest" description="Disordered" evidence="12">
    <location>
        <begin position="404"/>
        <end position="427"/>
    </location>
</feature>
<feature type="region of interest" description="Disordered" evidence="12">
    <location>
        <begin position="1514"/>
        <end position="1628"/>
    </location>
</feature>
<dbReference type="InterPro" id="IPR011333">
    <property type="entry name" value="SKP1/BTB/POZ_sf"/>
</dbReference>
<feature type="compositionally biased region" description="Basic residues" evidence="12">
    <location>
        <begin position="1723"/>
        <end position="1739"/>
    </location>
</feature>
<feature type="compositionally biased region" description="Basic and acidic residues" evidence="12">
    <location>
        <begin position="1025"/>
        <end position="1045"/>
    </location>
</feature>
<feature type="compositionally biased region" description="Polar residues" evidence="12">
    <location>
        <begin position="1066"/>
        <end position="1077"/>
    </location>
</feature>
<feature type="domain" description="BTB" evidence="13">
    <location>
        <begin position="636"/>
        <end position="710"/>
    </location>
</feature>
<evidence type="ECO:0000313" key="16">
    <source>
        <dbReference type="RefSeq" id="XP_070316914.1"/>
    </source>
</evidence>
<dbReference type="PROSITE" id="PS50097">
    <property type="entry name" value="BTB"/>
    <property type="match status" value="1"/>
</dbReference>
<feature type="compositionally biased region" description="Polar residues" evidence="12">
    <location>
        <begin position="1534"/>
        <end position="1545"/>
    </location>
</feature>
<feature type="region of interest" description="Disordered" evidence="12">
    <location>
        <begin position="510"/>
        <end position="554"/>
    </location>
</feature>
<feature type="compositionally biased region" description="Polar residues" evidence="12">
    <location>
        <begin position="869"/>
        <end position="882"/>
    </location>
</feature>
<dbReference type="InterPro" id="IPR018574">
    <property type="entry name" value="Structure-sp_endonuc_su_Slx4"/>
</dbReference>
<dbReference type="InterPro" id="IPR000210">
    <property type="entry name" value="BTB/POZ_dom"/>
</dbReference>
<feature type="compositionally biased region" description="Polar residues" evidence="12">
    <location>
        <begin position="1221"/>
        <end position="1233"/>
    </location>
</feature>
<feature type="compositionally biased region" description="Polar residues" evidence="12">
    <location>
        <begin position="542"/>
        <end position="552"/>
    </location>
</feature>
<dbReference type="InterPro" id="IPR006642">
    <property type="entry name" value="Rad18_UBZ4"/>
</dbReference>
<keyword evidence="3" id="KW-0479">Metal-binding</keyword>
<dbReference type="PANTHER" id="PTHR21541:SF3">
    <property type="entry name" value="STRUCTURE-SPECIFIC ENDONUCLEASE SUBUNIT SLX4"/>
    <property type="match status" value="1"/>
</dbReference>
<dbReference type="GeneID" id="110151871"/>
<name>A0ABM4HMW6_ODOVR</name>
<feature type="region of interest" description="Disordered" evidence="12">
    <location>
        <begin position="1348"/>
        <end position="1473"/>
    </location>
</feature>
<keyword evidence="6" id="KW-0862">Zinc</keyword>
<dbReference type="RefSeq" id="XP_070316914.1">
    <property type="nucleotide sequence ID" value="XM_070460813.1"/>
</dbReference>
<accession>A0ABM4HMW6</accession>
<keyword evidence="8 11" id="KW-0234">DNA repair</keyword>
<comment type="similarity">
    <text evidence="2">Belongs to the SLX4 family.</text>
</comment>
<gene>
    <name evidence="16" type="primary">SLX4</name>
</gene>
<keyword evidence="16" id="KW-0378">Hydrolase</keyword>